<dbReference type="PANTHER" id="PTHR47359">
    <property type="entry name" value="PEPTIDOGLYCAN DL-ENDOPEPTIDASE CWLO"/>
    <property type="match status" value="1"/>
</dbReference>
<sequence>MASGTSDGRRRARAPFASAVAVVFLAAGLASAHAEPTHPSRQEIDDARVAERAAGDAVVAAESRLAAINEQVDNAHIAAAKAVEAYNGAKIALAEAEEADEAARRKARLSAATAAEAQAVLSQVVAASYRHGGELAKFSMVLHAEDGRTLFDAAAMFRSVTDSQAGAFAQAAEATAQAEEDADLARAAVLERERATEAAEGAHEEARALVEAEEAAFAAAELEREALIENLAEARGTTVALERDRQRAIEEERAAERERDAREDADDPEPTDPPRQPDDEPSPTRTPRATPSEPPSPPSATPTPTSTPSSTPTPTPTPTRTSTPTPSSTPSPTPTRTSTPTPSPSPTPTSPPDPPSGAEAAVAYAWQQVGKPYEWGASGPNSFDCSGLTMRAWQAGGKNLPHWSVAQAERVTRVSYAQMVPGDLIFWSDNGQASGVHHVGLYIGGGKMIHAPRPGKDVEVQSVFYWHDPAFYGRVP</sequence>
<dbReference type="GO" id="GO:0006508">
    <property type="term" value="P:proteolysis"/>
    <property type="evidence" value="ECO:0007669"/>
    <property type="project" value="UniProtKB-KW"/>
</dbReference>
<proteinExistence type="inferred from homology"/>
<dbReference type="RefSeq" id="WP_163818737.1">
    <property type="nucleotide sequence ID" value="NZ_JAAGOB010000005.1"/>
</dbReference>
<evidence type="ECO:0000313" key="8">
    <source>
        <dbReference type="EMBL" id="NED95990.1"/>
    </source>
</evidence>
<dbReference type="PROSITE" id="PS51935">
    <property type="entry name" value="NLPC_P60"/>
    <property type="match status" value="1"/>
</dbReference>
<evidence type="ECO:0000256" key="5">
    <source>
        <dbReference type="SAM" id="MobiDB-lite"/>
    </source>
</evidence>
<dbReference type="Pfam" id="PF00877">
    <property type="entry name" value="NLPC_P60"/>
    <property type="match status" value="1"/>
</dbReference>
<evidence type="ECO:0000313" key="9">
    <source>
        <dbReference type="Proteomes" id="UP000469185"/>
    </source>
</evidence>
<name>A0A6N9YM42_9ACTN</name>
<dbReference type="Proteomes" id="UP000469185">
    <property type="component" value="Unassembled WGS sequence"/>
</dbReference>
<protein>
    <submittedName>
        <fullName evidence="8">C40 family peptidase</fullName>
    </submittedName>
</protein>
<evidence type="ECO:0000256" key="3">
    <source>
        <dbReference type="ARBA" id="ARBA00022801"/>
    </source>
</evidence>
<dbReference type="EMBL" id="JAAGOB010000005">
    <property type="protein sequence ID" value="NED95990.1"/>
    <property type="molecule type" value="Genomic_DNA"/>
</dbReference>
<accession>A0A6N9YM42</accession>
<keyword evidence="9" id="KW-1185">Reference proteome</keyword>
<keyword evidence="4" id="KW-0788">Thiol protease</keyword>
<feature type="chain" id="PRO_5027011905" evidence="6">
    <location>
        <begin position="35"/>
        <end position="476"/>
    </location>
</feature>
<dbReference type="PANTHER" id="PTHR47359:SF3">
    <property type="entry name" value="NLP_P60 DOMAIN-CONTAINING PROTEIN-RELATED"/>
    <property type="match status" value="1"/>
</dbReference>
<evidence type="ECO:0000259" key="7">
    <source>
        <dbReference type="PROSITE" id="PS51935"/>
    </source>
</evidence>
<dbReference type="AlphaFoldDB" id="A0A6N9YM42"/>
<dbReference type="Gene3D" id="3.90.1720.10">
    <property type="entry name" value="endopeptidase domain like (from Nostoc punctiforme)"/>
    <property type="match status" value="1"/>
</dbReference>
<gene>
    <name evidence="8" type="ORF">G1H11_11785</name>
</gene>
<evidence type="ECO:0000256" key="1">
    <source>
        <dbReference type="ARBA" id="ARBA00007074"/>
    </source>
</evidence>
<feature type="compositionally biased region" description="Basic and acidic residues" evidence="5">
    <location>
        <begin position="241"/>
        <end position="262"/>
    </location>
</feature>
<dbReference type="InterPro" id="IPR038765">
    <property type="entry name" value="Papain-like_cys_pep_sf"/>
</dbReference>
<evidence type="ECO:0000256" key="6">
    <source>
        <dbReference type="SAM" id="SignalP"/>
    </source>
</evidence>
<evidence type="ECO:0000256" key="4">
    <source>
        <dbReference type="ARBA" id="ARBA00022807"/>
    </source>
</evidence>
<feature type="domain" description="NlpC/P60" evidence="7">
    <location>
        <begin position="355"/>
        <end position="476"/>
    </location>
</feature>
<dbReference type="GO" id="GO:0008234">
    <property type="term" value="F:cysteine-type peptidase activity"/>
    <property type="evidence" value="ECO:0007669"/>
    <property type="project" value="UniProtKB-KW"/>
</dbReference>
<feature type="region of interest" description="Disordered" evidence="5">
    <location>
        <begin position="241"/>
        <end position="358"/>
    </location>
</feature>
<evidence type="ECO:0000256" key="2">
    <source>
        <dbReference type="ARBA" id="ARBA00022670"/>
    </source>
</evidence>
<dbReference type="SUPFAM" id="SSF54001">
    <property type="entry name" value="Cysteine proteinases"/>
    <property type="match status" value="1"/>
</dbReference>
<feature type="compositionally biased region" description="Pro residues" evidence="5">
    <location>
        <begin position="341"/>
        <end position="355"/>
    </location>
</feature>
<dbReference type="InterPro" id="IPR000064">
    <property type="entry name" value="NLP_P60_dom"/>
</dbReference>
<reference evidence="8 9" key="1">
    <citation type="submission" date="2020-02" db="EMBL/GenBank/DDBJ databases">
        <authorList>
            <person name="Li X.-J."/>
            <person name="Feng X.-M."/>
        </authorList>
    </citation>
    <scope>NUCLEOTIDE SEQUENCE [LARGE SCALE GENOMIC DNA]</scope>
    <source>
        <strain evidence="8 9">CGMCC 4.7225</strain>
    </source>
</reference>
<dbReference type="PRINTS" id="PR01217">
    <property type="entry name" value="PRICHEXTENSN"/>
</dbReference>
<feature type="compositionally biased region" description="Pro residues" evidence="5">
    <location>
        <begin position="292"/>
        <end position="301"/>
    </location>
</feature>
<organism evidence="8 9">
    <name type="scientific">Phytoactinopolyspora alkaliphila</name>
    <dbReference type="NCBI Taxonomy" id="1783498"/>
    <lineage>
        <taxon>Bacteria</taxon>
        <taxon>Bacillati</taxon>
        <taxon>Actinomycetota</taxon>
        <taxon>Actinomycetes</taxon>
        <taxon>Jiangellales</taxon>
        <taxon>Jiangellaceae</taxon>
        <taxon>Phytoactinopolyspora</taxon>
    </lineage>
</organism>
<comment type="caution">
    <text evidence="8">The sequence shown here is derived from an EMBL/GenBank/DDBJ whole genome shotgun (WGS) entry which is preliminary data.</text>
</comment>
<keyword evidence="6" id="KW-0732">Signal</keyword>
<dbReference type="InterPro" id="IPR051794">
    <property type="entry name" value="PG_Endopeptidase_C40"/>
</dbReference>
<keyword evidence="2" id="KW-0645">Protease</keyword>
<feature type="signal peptide" evidence="6">
    <location>
        <begin position="1"/>
        <end position="34"/>
    </location>
</feature>
<keyword evidence="3" id="KW-0378">Hydrolase</keyword>
<comment type="similarity">
    <text evidence="1">Belongs to the peptidase C40 family.</text>
</comment>